<feature type="region of interest" description="Disordered" evidence="20">
    <location>
        <begin position="32"/>
        <end position="54"/>
    </location>
</feature>
<keyword evidence="13 21" id="KW-1133">Transmembrane helix</keyword>
<organism evidence="24 25">
    <name type="scientific">Neolamprologus brichardi</name>
    <name type="common">Fairy cichlid</name>
    <name type="synonym">Lamprologus brichardi</name>
    <dbReference type="NCBI Taxonomy" id="32507"/>
    <lineage>
        <taxon>Eukaryota</taxon>
        <taxon>Metazoa</taxon>
        <taxon>Chordata</taxon>
        <taxon>Craniata</taxon>
        <taxon>Vertebrata</taxon>
        <taxon>Euteleostomi</taxon>
        <taxon>Actinopterygii</taxon>
        <taxon>Neopterygii</taxon>
        <taxon>Teleostei</taxon>
        <taxon>Neoteleostei</taxon>
        <taxon>Acanthomorphata</taxon>
        <taxon>Ovalentaria</taxon>
        <taxon>Cichlomorphae</taxon>
        <taxon>Cichliformes</taxon>
        <taxon>Cichlidae</taxon>
        <taxon>African cichlids</taxon>
        <taxon>Pseudocrenilabrinae</taxon>
        <taxon>Lamprologini</taxon>
        <taxon>Neolamprologus</taxon>
    </lineage>
</organism>
<feature type="domain" description="Calx-beta" evidence="23">
    <location>
        <begin position="482"/>
        <end position="610"/>
    </location>
</feature>
<evidence type="ECO:0000313" key="25">
    <source>
        <dbReference type="Proteomes" id="UP000261580"/>
    </source>
</evidence>
<keyword evidence="15" id="KW-0406">Ion transport</keyword>
<dbReference type="FunFam" id="1.20.1420.30:FF:000003">
    <property type="entry name" value="sodium/calcium exchanger 1 isoform X1"/>
    <property type="match status" value="1"/>
</dbReference>
<keyword evidence="14" id="KW-0915">Sodium</keyword>
<keyword evidence="16 21" id="KW-0472">Membrane</keyword>
<feature type="transmembrane region" description="Helical" evidence="21">
    <location>
        <begin position="827"/>
        <end position="848"/>
    </location>
</feature>
<evidence type="ECO:0000256" key="17">
    <source>
        <dbReference type="ARBA" id="ARBA00023180"/>
    </source>
</evidence>
<feature type="transmembrane region" description="Helical" evidence="21">
    <location>
        <begin position="755"/>
        <end position="775"/>
    </location>
</feature>
<evidence type="ECO:0000256" key="7">
    <source>
        <dbReference type="ARBA" id="ARBA00022692"/>
    </source>
</evidence>
<feature type="chain" id="PRO_5018716671" evidence="22">
    <location>
        <begin position="23"/>
        <end position="853"/>
    </location>
</feature>
<reference evidence="24" key="2">
    <citation type="submission" date="2025-09" db="UniProtKB">
        <authorList>
            <consortium name="Ensembl"/>
        </authorList>
    </citation>
    <scope>IDENTIFICATION</scope>
</reference>
<feature type="transmembrane region" description="Helical" evidence="21">
    <location>
        <begin position="237"/>
        <end position="257"/>
    </location>
</feature>
<dbReference type="InterPro" id="IPR004836">
    <property type="entry name" value="Na_Ca_Ex"/>
</dbReference>
<dbReference type="Gene3D" id="1.20.1420.30">
    <property type="entry name" value="NCX, central ion-binding region"/>
    <property type="match status" value="2"/>
</dbReference>
<evidence type="ECO:0000256" key="9">
    <source>
        <dbReference type="ARBA" id="ARBA00022729"/>
    </source>
</evidence>
<dbReference type="FunFam" id="1.20.1420.30:FF:000001">
    <property type="entry name" value="sodium/calcium exchanger 1 isoform X1"/>
    <property type="match status" value="1"/>
</dbReference>
<evidence type="ECO:0000256" key="16">
    <source>
        <dbReference type="ARBA" id="ARBA00023136"/>
    </source>
</evidence>
<keyword evidence="10" id="KW-0677">Repeat</keyword>
<evidence type="ECO:0000256" key="20">
    <source>
        <dbReference type="SAM" id="MobiDB-lite"/>
    </source>
</evidence>
<evidence type="ECO:0000256" key="21">
    <source>
        <dbReference type="SAM" id="Phobius"/>
    </source>
</evidence>
<keyword evidence="9 22" id="KW-0732">Signal</keyword>
<keyword evidence="4" id="KW-0050">Antiport</keyword>
<dbReference type="GO" id="GO:0098703">
    <property type="term" value="P:calcium ion import across plasma membrane"/>
    <property type="evidence" value="ECO:0007669"/>
    <property type="project" value="TreeGrafter"/>
</dbReference>
<dbReference type="InterPro" id="IPR038081">
    <property type="entry name" value="CalX-like_sf"/>
</dbReference>
<keyword evidence="3" id="KW-0813">Transport</keyword>
<keyword evidence="17" id="KW-0325">Glycoprotein</keyword>
<evidence type="ECO:0000256" key="8">
    <source>
        <dbReference type="ARBA" id="ARBA00022723"/>
    </source>
</evidence>
<evidence type="ECO:0000256" key="3">
    <source>
        <dbReference type="ARBA" id="ARBA00022448"/>
    </source>
</evidence>
<keyword evidence="7 21" id="KW-0812">Transmembrane</keyword>
<evidence type="ECO:0000256" key="1">
    <source>
        <dbReference type="ARBA" id="ARBA00004651"/>
    </source>
</evidence>
<dbReference type="InterPro" id="IPR044880">
    <property type="entry name" value="NCX_ion-bd_dom_sf"/>
</dbReference>
<evidence type="ECO:0000256" key="10">
    <source>
        <dbReference type="ARBA" id="ARBA00022737"/>
    </source>
</evidence>
<keyword evidence="11" id="KW-0106">Calcium</keyword>
<evidence type="ECO:0000256" key="5">
    <source>
        <dbReference type="ARBA" id="ARBA00022475"/>
    </source>
</evidence>
<evidence type="ECO:0000256" key="15">
    <source>
        <dbReference type="ARBA" id="ARBA00023065"/>
    </source>
</evidence>
<evidence type="ECO:0000256" key="4">
    <source>
        <dbReference type="ARBA" id="ARBA00022449"/>
    </source>
</evidence>
<dbReference type="InterPro" id="IPR032452">
    <property type="entry name" value="Na_Ca_Ex_C-exten"/>
</dbReference>
<dbReference type="Proteomes" id="UP000261580">
    <property type="component" value="Unassembled WGS sequence"/>
</dbReference>
<keyword evidence="18" id="KW-0739">Sodium transport</keyword>
<keyword evidence="6" id="KW-0109">Calcium transport</keyword>
<keyword evidence="25" id="KW-1185">Reference proteome</keyword>
<dbReference type="InterPro" id="IPR004837">
    <property type="entry name" value="NaCa_Exmemb"/>
</dbReference>
<feature type="compositionally biased region" description="Polar residues" evidence="20">
    <location>
        <begin position="40"/>
        <end position="54"/>
    </location>
</feature>
<feature type="transmembrane region" description="Helical" evidence="21">
    <location>
        <begin position="208"/>
        <end position="231"/>
    </location>
</feature>
<evidence type="ECO:0000313" key="24">
    <source>
        <dbReference type="Ensembl" id="ENSNBRP00000001862.1"/>
    </source>
</evidence>
<feature type="transmembrane region" description="Helical" evidence="21">
    <location>
        <begin position="83"/>
        <end position="101"/>
    </location>
</feature>
<proteinExistence type="inferred from homology"/>
<evidence type="ECO:0000256" key="18">
    <source>
        <dbReference type="ARBA" id="ARBA00023201"/>
    </source>
</evidence>
<dbReference type="SUPFAM" id="SSF141072">
    <property type="entry name" value="CalX-like"/>
    <property type="match status" value="2"/>
</dbReference>
<comment type="catalytic activity">
    <reaction evidence="19">
        <text>Ca(2+)(in) + 3 Na(+)(out) = Ca(2+)(out) + 3 Na(+)(in)</text>
        <dbReference type="Rhea" id="RHEA:69955"/>
        <dbReference type="ChEBI" id="CHEBI:29101"/>
        <dbReference type="ChEBI" id="CHEBI:29108"/>
    </reaction>
</comment>
<sequence length="853" mass="93951">MGPPPVYLSSLLFLSFLLLCHAGTSFKPQVVERGSGPELPQSSGNTSGSGKRTCSDTVVCKPGILLPVWLPLNPPLGEQAGRAIIYFLCLMYMFLGVSIIADRFMASIEVITSQEKVVTVTKPNGETTVATVRIWNETVSNLTLMALGSSAPEILLSVIEVCGHNFHAGELGPGTIVGSAAFNMFVIIGLCVWVVPDGESRKIKHLRVFFITAFWSIFAYIWLYLILAVISPGIVEVWEAIVTLLYFPVCVILAWIADRRLLFYKYMHKRYRADKRHGIVVEMEGDLAPKGVDVIVDGKLSDSSACPGNSSTVTVSVQTGNELDQNKDEVRLRQTFHNILNKFLSSERDSLGLLLDRGKVVPHLNNLQLCTLFKLYQCMENCGFLTLGVILDGGTGQNTFYVDYCTENGSANAGADYEFTEGTLVFKPGETHKEIKVRILDDDIFEEDEHFFVRLQNLRLEEGGNEGTGTPPKGRLVEPLVATVTILDDDHAGIFTFEQHVLRVSESTGILTVTVLRNSGSRGTVAVPYHTEDGSAKAGVDYEETRGELEFTNEQTRRLKHLNIIIWMGNPTPEEEQARRISEMGKPILGEHSRLEVIIEESCEFKNTVDKLLKDTNLAVVIGTRSWKEQFIGAVTVSAGDEDEGEEQRVPNCFDYFMHIFCIFWKILFACVPPTGYWNGWACFIVSITVIGILTAIIGDLASHFGCTVGLRDTVTAVVFVALGTSLPDTFASKVAATQDQYADASVGNVTGSNAVNVFLGIGVAWSVSAIYWEVKGKVFRVDPGSLAFSVTLFTIFAFLCMGVLMLRRRPSIGGELGGPRVPKVLTSLLFFGLWFLYVLFSSLEAYCHIQGF</sequence>
<reference evidence="24" key="1">
    <citation type="submission" date="2025-08" db="UniProtKB">
        <authorList>
            <consortium name="Ensembl"/>
        </authorList>
    </citation>
    <scope>IDENTIFICATION</scope>
</reference>
<protein>
    <submittedName>
        <fullName evidence="24">Solute carrier family 8 member 2a</fullName>
    </submittedName>
</protein>
<feature type="transmembrane region" description="Helical" evidence="21">
    <location>
        <begin position="171"/>
        <end position="196"/>
    </location>
</feature>
<dbReference type="GO" id="GO:0042383">
    <property type="term" value="C:sarcolemma"/>
    <property type="evidence" value="ECO:0007669"/>
    <property type="project" value="TreeGrafter"/>
</dbReference>
<dbReference type="PRINTS" id="PR01259">
    <property type="entry name" value="NACAEXCHNGR"/>
</dbReference>
<dbReference type="InterPro" id="IPR003644">
    <property type="entry name" value="Calx_beta"/>
</dbReference>
<dbReference type="PANTHER" id="PTHR11878:SF77">
    <property type="entry name" value="SODIUM_CALCIUM EXCHANGER 2 ISOFORM X1"/>
    <property type="match status" value="1"/>
</dbReference>
<dbReference type="GO" id="GO:0030424">
    <property type="term" value="C:axon"/>
    <property type="evidence" value="ECO:0007669"/>
    <property type="project" value="TreeGrafter"/>
</dbReference>
<dbReference type="SMART" id="SM00237">
    <property type="entry name" value="Calx_beta"/>
    <property type="match status" value="2"/>
</dbReference>
<feature type="domain" description="Calx-beta" evidence="23">
    <location>
        <begin position="359"/>
        <end position="456"/>
    </location>
</feature>
<dbReference type="GO" id="GO:0046872">
    <property type="term" value="F:metal ion binding"/>
    <property type="evidence" value="ECO:0007669"/>
    <property type="project" value="UniProtKB-KW"/>
</dbReference>
<evidence type="ECO:0000256" key="19">
    <source>
        <dbReference type="ARBA" id="ARBA00033667"/>
    </source>
</evidence>
<evidence type="ECO:0000259" key="23">
    <source>
        <dbReference type="SMART" id="SM00237"/>
    </source>
</evidence>
<evidence type="ECO:0000256" key="12">
    <source>
        <dbReference type="ARBA" id="ARBA00022860"/>
    </source>
</evidence>
<dbReference type="GeneTree" id="ENSGT00940000158344"/>
<dbReference type="Bgee" id="ENSNBRG00000001499">
    <property type="expression patterns" value="Expressed in testis"/>
</dbReference>
<dbReference type="Gene3D" id="2.60.40.2030">
    <property type="match status" value="2"/>
</dbReference>
<dbReference type="OMA" id="CDYFMHV"/>
<dbReference type="Pfam" id="PF01699">
    <property type="entry name" value="Na_Ca_ex"/>
    <property type="match status" value="2"/>
</dbReference>
<evidence type="ECO:0000256" key="14">
    <source>
        <dbReference type="ARBA" id="ARBA00023053"/>
    </source>
</evidence>
<dbReference type="Pfam" id="PF03160">
    <property type="entry name" value="Calx-beta"/>
    <property type="match status" value="1"/>
</dbReference>
<comment type="subcellular location">
    <subcellularLocation>
        <location evidence="1">Cell membrane</location>
        <topology evidence="1">Multi-pass membrane protein</topology>
    </subcellularLocation>
</comment>
<dbReference type="GO" id="GO:0098794">
    <property type="term" value="C:postsynapse"/>
    <property type="evidence" value="ECO:0007669"/>
    <property type="project" value="TreeGrafter"/>
</dbReference>
<keyword evidence="5" id="KW-1003">Cell membrane</keyword>
<feature type="transmembrane region" description="Helical" evidence="21">
    <location>
        <begin position="681"/>
        <end position="702"/>
    </location>
</feature>
<dbReference type="GO" id="GO:0007154">
    <property type="term" value="P:cell communication"/>
    <property type="evidence" value="ECO:0007669"/>
    <property type="project" value="InterPro"/>
</dbReference>
<dbReference type="AlphaFoldDB" id="A0A3Q4GFU2"/>
<dbReference type="PANTHER" id="PTHR11878">
    <property type="entry name" value="SODIUM/CALCIUM EXCHANGER"/>
    <property type="match status" value="1"/>
</dbReference>
<dbReference type="GO" id="GO:0005516">
    <property type="term" value="F:calmodulin binding"/>
    <property type="evidence" value="ECO:0007669"/>
    <property type="project" value="UniProtKB-KW"/>
</dbReference>
<evidence type="ECO:0000256" key="2">
    <source>
        <dbReference type="ARBA" id="ARBA00007489"/>
    </source>
</evidence>
<keyword evidence="12" id="KW-0112">Calmodulin-binding</keyword>
<dbReference type="Pfam" id="PF16494">
    <property type="entry name" value="Na_Ca_ex_C"/>
    <property type="match status" value="1"/>
</dbReference>
<feature type="transmembrane region" description="Helical" evidence="21">
    <location>
        <begin position="142"/>
        <end position="159"/>
    </location>
</feature>
<dbReference type="InterPro" id="IPR051171">
    <property type="entry name" value="CaCA"/>
</dbReference>
<feature type="transmembrane region" description="Helical" evidence="21">
    <location>
        <begin position="714"/>
        <end position="735"/>
    </location>
</feature>
<dbReference type="GO" id="GO:0005432">
    <property type="term" value="F:calcium:sodium antiporter activity"/>
    <property type="evidence" value="ECO:0007669"/>
    <property type="project" value="InterPro"/>
</dbReference>
<feature type="signal peptide" evidence="22">
    <location>
        <begin position="1"/>
        <end position="22"/>
    </location>
</feature>
<feature type="transmembrane region" description="Helical" evidence="21">
    <location>
        <begin position="787"/>
        <end position="807"/>
    </location>
</feature>
<dbReference type="STRING" id="32507.ENSNBRP00000001862"/>
<comment type="similarity">
    <text evidence="2">Belongs to the Ca(2+):cation antiporter (CaCA) (TC 2.A.19) family. SLC8 subfamily.</text>
</comment>
<dbReference type="Ensembl" id="ENSNBRT00000001939.1">
    <property type="protein sequence ID" value="ENSNBRP00000001862.1"/>
    <property type="gene ID" value="ENSNBRG00000001499.1"/>
</dbReference>
<evidence type="ECO:0000256" key="22">
    <source>
        <dbReference type="SAM" id="SignalP"/>
    </source>
</evidence>
<name>A0A3Q4GFU2_NEOBR</name>
<keyword evidence="8" id="KW-0479">Metal-binding</keyword>
<evidence type="ECO:0000256" key="11">
    <source>
        <dbReference type="ARBA" id="ARBA00022837"/>
    </source>
</evidence>
<evidence type="ECO:0000256" key="6">
    <source>
        <dbReference type="ARBA" id="ARBA00022568"/>
    </source>
</evidence>
<evidence type="ECO:0000256" key="13">
    <source>
        <dbReference type="ARBA" id="ARBA00022989"/>
    </source>
</evidence>
<accession>A0A3Q4GFU2</accession>